<reference evidence="2 3" key="1">
    <citation type="journal article" date="2013" name="Genome Announc.">
        <title>Draft Genome Sequence of a Highly Flagellated, Fast-Swimming Archaeon, Methanocaldococcus villosus Strain KIN24-T80 (DSM 22612).</title>
        <authorList>
            <person name="Thennarasu S."/>
            <person name="Polireddy D."/>
            <person name="Antony A."/>
            <person name="Yada M.R."/>
            <person name="Algarawi S."/>
            <person name="Sivakumar N."/>
        </authorList>
    </citation>
    <scope>NUCLEOTIDE SEQUENCE [LARGE SCALE GENOMIC DNA]</scope>
    <source>
        <strain evidence="2 3">KIN24-T80</strain>
    </source>
</reference>
<dbReference type="PATRIC" id="fig|1069083.5.peg.1360"/>
<dbReference type="SUPFAM" id="SSF52540">
    <property type="entry name" value="P-loop containing nucleoside triphosphate hydrolases"/>
    <property type="match status" value="1"/>
</dbReference>
<dbReference type="InterPro" id="IPR058840">
    <property type="entry name" value="AAA_SelU"/>
</dbReference>
<name>N6VP23_9EURY</name>
<comment type="caution">
    <text evidence="2">The sequence shown here is derived from an EMBL/GenBank/DDBJ whole genome shotgun (WGS) entry which is preliminary data.</text>
</comment>
<evidence type="ECO:0000313" key="3">
    <source>
        <dbReference type="Proteomes" id="UP000053695"/>
    </source>
</evidence>
<dbReference type="NCBIfam" id="TIGR04569">
    <property type="entry name" value="arch_SelU_Cterm"/>
    <property type="match status" value="1"/>
</dbReference>
<evidence type="ECO:0000313" key="2">
    <source>
        <dbReference type="EMBL" id="ENN95585.1"/>
    </source>
</evidence>
<dbReference type="PANTHER" id="PTHR30401:SF0">
    <property type="entry name" value="TRNA 2-SELENOURIDINE SYNTHASE"/>
    <property type="match status" value="1"/>
</dbReference>
<dbReference type="Proteomes" id="UP000053695">
    <property type="component" value="Unassembled WGS sequence"/>
</dbReference>
<dbReference type="Gene3D" id="3.40.50.300">
    <property type="entry name" value="P-loop containing nucleotide triphosphate hydrolases"/>
    <property type="match status" value="1"/>
</dbReference>
<dbReference type="OrthoDB" id="61220at2157"/>
<gene>
    <name evidence="2" type="ORF">J422_07022</name>
</gene>
<dbReference type="InterPro" id="IPR017582">
    <property type="entry name" value="SelU"/>
</dbReference>
<dbReference type="GO" id="GO:0043828">
    <property type="term" value="F:tRNA 2-selenouridine synthase activity"/>
    <property type="evidence" value="ECO:0007669"/>
    <property type="project" value="InterPro"/>
</dbReference>
<dbReference type="STRING" id="1069083.GCA_000371805_00920"/>
<dbReference type="InterPro" id="IPR030815">
    <property type="entry name" value="Arch_SelU_Cterm"/>
</dbReference>
<dbReference type="RefSeq" id="WP_004594739.1">
    <property type="nucleotide sequence ID" value="NZ_APMM01000068.1"/>
</dbReference>
<feature type="domain" description="tRNA 2-selenouridine synthase AAA" evidence="1">
    <location>
        <begin position="6"/>
        <end position="126"/>
    </location>
</feature>
<evidence type="ECO:0000259" key="1">
    <source>
        <dbReference type="Pfam" id="PF26341"/>
    </source>
</evidence>
<proteinExistence type="predicted"/>
<keyword evidence="3" id="KW-1185">Reference proteome</keyword>
<dbReference type="AlphaFoldDB" id="N6VP23"/>
<dbReference type="Pfam" id="PF26341">
    <property type="entry name" value="AAA_SelU"/>
    <property type="match status" value="1"/>
</dbReference>
<organism evidence="2 3">
    <name type="scientific">Methanocaldococcus villosus KIN24-T80</name>
    <dbReference type="NCBI Taxonomy" id="1069083"/>
    <lineage>
        <taxon>Archaea</taxon>
        <taxon>Methanobacteriati</taxon>
        <taxon>Methanobacteriota</taxon>
        <taxon>Methanomada group</taxon>
        <taxon>Methanococci</taxon>
        <taxon>Methanococcales</taxon>
        <taxon>Methanocaldococcaceae</taxon>
        <taxon>Methanocaldococcus</taxon>
    </lineage>
</organism>
<dbReference type="GO" id="GO:0002098">
    <property type="term" value="P:tRNA wobble uridine modification"/>
    <property type="evidence" value="ECO:0007669"/>
    <property type="project" value="InterPro"/>
</dbReference>
<sequence>MIIFGLFGKTGCGKTEILRELKKMGHSVIDIEDIAKTKGSVLGDLYHLKMRSQEEFDKIINEEIKKAEKRGYVIVEYEGRKIGGVKKLEIPKIFAEVKNYNYKILIDCPYECQIRRLLELYKPKNEWEKEILKSRFLILKNSLKKEEILGAIDKIIELIDREEYLEAVKLAEERIYRVHYLRAIKKITPDLIVYNKDVKKSAEIIDDFVKKKLREIYG</sequence>
<dbReference type="PANTHER" id="PTHR30401">
    <property type="entry name" value="TRNA 2-SELENOURIDINE SYNTHASE"/>
    <property type="match status" value="1"/>
</dbReference>
<accession>N6VP23</accession>
<dbReference type="InterPro" id="IPR027417">
    <property type="entry name" value="P-loop_NTPase"/>
</dbReference>
<dbReference type="EMBL" id="APMM01000068">
    <property type="protein sequence ID" value="ENN95585.1"/>
    <property type="molecule type" value="Genomic_DNA"/>
</dbReference>
<protein>
    <recommendedName>
        <fullName evidence="1">tRNA 2-selenouridine synthase AAA domain-containing protein</fullName>
    </recommendedName>
</protein>